<keyword evidence="3" id="KW-0226">DNA condensation</keyword>
<proteinExistence type="inferred from homology"/>
<dbReference type="GO" id="GO:0003677">
    <property type="term" value="F:DNA binding"/>
    <property type="evidence" value="ECO:0007669"/>
    <property type="project" value="UniProtKB-KW"/>
</dbReference>
<dbReference type="InterPro" id="IPR020816">
    <property type="entry name" value="Histone-like_DNA-bd_CS"/>
</dbReference>
<dbReference type="OrthoDB" id="9799835at2"/>
<protein>
    <submittedName>
        <fullName evidence="6">DNA-binding protein HU</fullName>
    </submittedName>
</protein>
<comment type="caution">
    <text evidence="6">The sequence shown here is derived from an EMBL/GenBank/DDBJ whole genome shotgun (WGS) entry which is preliminary data.</text>
</comment>
<dbReference type="InterPro" id="IPR000119">
    <property type="entry name" value="Hist_DNA-bd"/>
</dbReference>
<dbReference type="Pfam" id="PF00216">
    <property type="entry name" value="Bac_DNA_binding"/>
    <property type="match status" value="1"/>
</dbReference>
<evidence type="ECO:0000256" key="3">
    <source>
        <dbReference type="ARBA" id="ARBA00023067"/>
    </source>
</evidence>
<evidence type="ECO:0000313" key="7">
    <source>
        <dbReference type="Proteomes" id="UP000192342"/>
    </source>
</evidence>
<keyword evidence="7" id="KW-1185">Reference proteome</keyword>
<dbReference type="PANTHER" id="PTHR33175">
    <property type="entry name" value="DNA-BINDING PROTEIN HU"/>
    <property type="match status" value="1"/>
</dbReference>
<dbReference type="GO" id="GO:0005829">
    <property type="term" value="C:cytosol"/>
    <property type="evidence" value="ECO:0007669"/>
    <property type="project" value="TreeGrafter"/>
</dbReference>
<reference evidence="6 7" key="1">
    <citation type="submission" date="2013-04" db="EMBL/GenBank/DDBJ databases">
        <title>Oceanococcus atlanticus 22II-S10r2 Genome Sequencing.</title>
        <authorList>
            <person name="Lai Q."/>
            <person name="Li G."/>
            <person name="Shao Z."/>
        </authorList>
    </citation>
    <scope>NUCLEOTIDE SEQUENCE [LARGE SCALE GENOMIC DNA]</scope>
    <source>
        <strain evidence="6 7">22II-S10r2</strain>
    </source>
</reference>
<dbReference type="PRINTS" id="PR01727">
    <property type="entry name" value="DNABINDINGHU"/>
</dbReference>
<gene>
    <name evidence="6" type="ORF">ATO7_07597</name>
</gene>
<evidence type="ECO:0000256" key="1">
    <source>
        <dbReference type="ARBA" id="ARBA00003819"/>
    </source>
</evidence>
<dbReference type="EMBL" id="AQQV01000002">
    <property type="protein sequence ID" value="ORE86885.1"/>
    <property type="molecule type" value="Genomic_DNA"/>
</dbReference>
<dbReference type="InterPro" id="IPR010992">
    <property type="entry name" value="IHF-like_DNA-bd_dom_sf"/>
</dbReference>
<dbReference type="AlphaFoldDB" id="A0A1Y1SCZ4"/>
<comment type="function">
    <text evidence="1">Histone-like DNA-binding protein which is capable of wrapping DNA to stabilize it, and thus to prevent its denaturation under extreme environmental conditions.</text>
</comment>
<dbReference type="SUPFAM" id="SSF47729">
    <property type="entry name" value="IHF-like DNA-binding proteins"/>
    <property type="match status" value="1"/>
</dbReference>
<accession>A0A1Y1SCZ4</accession>
<evidence type="ECO:0000256" key="5">
    <source>
        <dbReference type="RuleBase" id="RU003939"/>
    </source>
</evidence>
<dbReference type="GO" id="GO:0030527">
    <property type="term" value="F:structural constituent of chromatin"/>
    <property type="evidence" value="ECO:0007669"/>
    <property type="project" value="InterPro"/>
</dbReference>
<dbReference type="CDD" id="cd13831">
    <property type="entry name" value="HU"/>
    <property type="match status" value="1"/>
</dbReference>
<evidence type="ECO:0000256" key="2">
    <source>
        <dbReference type="ARBA" id="ARBA00010529"/>
    </source>
</evidence>
<dbReference type="Proteomes" id="UP000192342">
    <property type="component" value="Unassembled WGS sequence"/>
</dbReference>
<dbReference type="Gene3D" id="4.10.520.10">
    <property type="entry name" value="IHF-like DNA-binding proteins"/>
    <property type="match status" value="1"/>
</dbReference>
<keyword evidence="4 6" id="KW-0238">DNA-binding</keyword>
<evidence type="ECO:0000256" key="4">
    <source>
        <dbReference type="ARBA" id="ARBA00023125"/>
    </source>
</evidence>
<dbReference type="RefSeq" id="WP_083561105.1">
    <property type="nucleotide sequence ID" value="NZ_AQQV01000002.1"/>
</dbReference>
<dbReference type="PROSITE" id="PS00045">
    <property type="entry name" value="HISTONE_LIKE"/>
    <property type="match status" value="1"/>
</dbReference>
<dbReference type="GO" id="GO:0030261">
    <property type="term" value="P:chromosome condensation"/>
    <property type="evidence" value="ECO:0007669"/>
    <property type="project" value="UniProtKB-KW"/>
</dbReference>
<sequence>MSDTVSKKDIVAAMAKEAGISQKDAAAALDAFTSLVGKSVKKNNRVSIIGFGSFSLSKRAARTGRNPATGETIKIKASKSVSFKAGKALKDSL</sequence>
<dbReference type="STRING" id="1317117.ATO7_07597"/>
<dbReference type="SMART" id="SM00411">
    <property type="entry name" value="BHL"/>
    <property type="match status" value="1"/>
</dbReference>
<organism evidence="6 7">
    <name type="scientific">Oceanococcus atlanticus</name>
    <dbReference type="NCBI Taxonomy" id="1317117"/>
    <lineage>
        <taxon>Bacteria</taxon>
        <taxon>Pseudomonadati</taxon>
        <taxon>Pseudomonadota</taxon>
        <taxon>Gammaproteobacteria</taxon>
        <taxon>Chromatiales</taxon>
        <taxon>Oceanococcaceae</taxon>
        <taxon>Oceanococcus</taxon>
    </lineage>
</organism>
<comment type="similarity">
    <text evidence="2 5">Belongs to the bacterial histone-like protein family.</text>
</comment>
<evidence type="ECO:0000313" key="6">
    <source>
        <dbReference type="EMBL" id="ORE86885.1"/>
    </source>
</evidence>
<dbReference type="PANTHER" id="PTHR33175:SF3">
    <property type="entry name" value="DNA-BINDING PROTEIN HU-BETA"/>
    <property type="match status" value="1"/>
</dbReference>
<name>A0A1Y1SCZ4_9GAMM</name>